<evidence type="ECO:0000313" key="12">
    <source>
        <dbReference type="EMBL" id="KAK4246351.1"/>
    </source>
</evidence>
<evidence type="ECO:0000256" key="7">
    <source>
        <dbReference type="ARBA" id="ARBA00023054"/>
    </source>
</evidence>
<keyword evidence="5" id="KW-0493">Microtubule</keyword>
<dbReference type="InterPro" id="IPR026243">
    <property type="entry name" value="HAUS1"/>
</dbReference>
<comment type="subcellular location">
    <subcellularLocation>
        <location evidence="1">Cytoplasm</location>
        <location evidence="1">Cytoskeleton</location>
        <location evidence="1">Spindle</location>
    </subcellularLocation>
</comment>
<dbReference type="Pfam" id="PF25762">
    <property type="entry name" value="HAUS1"/>
    <property type="match status" value="1"/>
</dbReference>
<keyword evidence="6" id="KW-0498">Mitosis</keyword>
<dbReference type="AlphaFoldDB" id="A0AAN7CQV0"/>
<evidence type="ECO:0000256" key="6">
    <source>
        <dbReference type="ARBA" id="ARBA00022776"/>
    </source>
</evidence>
<keyword evidence="7 10" id="KW-0175">Coiled coil</keyword>
<dbReference type="Proteomes" id="UP001303647">
    <property type="component" value="Unassembled WGS sequence"/>
</dbReference>
<dbReference type="PANTHER" id="PTHR31570">
    <property type="entry name" value="HAUS AUGMIN-LIKE COMPLEX SUBUNIT 1"/>
    <property type="match status" value="1"/>
</dbReference>
<protein>
    <submittedName>
        <fullName evidence="12">Uncharacterized protein</fullName>
    </submittedName>
</protein>
<accession>A0AAN7CQV0</accession>
<dbReference type="EMBL" id="MU857676">
    <property type="protein sequence ID" value="KAK4246351.1"/>
    <property type="molecule type" value="Genomic_DNA"/>
</dbReference>
<feature type="compositionally biased region" description="Low complexity" evidence="11">
    <location>
        <begin position="215"/>
        <end position="232"/>
    </location>
</feature>
<evidence type="ECO:0000256" key="3">
    <source>
        <dbReference type="ARBA" id="ARBA00022490"/>
    </source>
</evidence>
<keyword evidence="13" id="KW-1185">Reference proteome</keyword>
<evidence type="ECO:0000256" key="5">
    <source>
        <dbReference type="ARBA" id="ARBA00022701"/>
    </source>
</evidence>
<evidence type="ECO:0000256" key="9">
    <source>
        <dbReference type="ARBA" id="ARBA00023306"/>
    </source>
</evidence>
<dbReference type="GO" id="GO:0051301">
    <property type="term" value="P:cell division"/>
    <property type="evidence" value="ECO:0007669"/>
    <property type="project" value="UniProtKB-KW"/>
</dbReference>
<dbReference type="PANTHER" id="PTHR31570:SF1">
    <property type="entry name" value="HAUS AUGMIN-LIKE COMPLEX SUBUNIT 1"/>
    <property type="match status" value="1"/>
</dbReference>
<reference evidence="12" key="1">
    <citation type="journal article" date="2023" name="Mol. Phylogenet. Evol.">
        <title>Genome-scale phylogeny and comparative genomics of the fungal order Sordariales.</title>
        <authorList>
            <person name="Hensen N."/>
            <person name="Bonometti L."/>
            <person name="Westerberg I."/>
            <person name="Brannstrom I.O."/>
            <person name="Guillou S."/>
            <person name="Cros-Aarteil S."/>
            <person name="Calhoun S."/>
            <person name="Haridas S."/>
            <person name="Kuo A."/>
            <person name="Mondo S."/>
            <person name="Pangilinan J."/>
            <person name="Riley R."/>
            <person name="LaButti K."/>
            <person name="Andreopoulos B."/>
            <person name="Lipzen A."/>
            <person name="Chen C."/>
            <person name="Yan M."/>
            <person name="Daum C."/>
            <person name="Ng V."/>
            <person name="Clum A."/>
            <person name="Steindorff A."/>
            <person name="Ohm R.A."/>
            <person name="Martin F."/>
            <person name="Silar P."/>
            <person name="Natvig D.O."/>
            <person name="Lalanne C."/>
            <person name="Gautier V."/>
            <person name="Ament-Velasquez S.L."/>
            <person name="Kruys A."/>
            <person name="Hutchinson M.I."/>
            <person name="Powell A.J."/>
            <person name="Barry K."/>
            <person name="Miller A.N."/>
            <person name="Grigoriev I.V."/>
            <person name="Debuchy R."/>
            <person name="Gladieux P."/>
            <person name="Hiltunen Thoren M."/>
            <person name="Johannesson H."/>
        </authorList>
    </citation>
    <scope>NUCLEOTIDE SEQUENCE</scope>
    <source>
        <strain evidence="12">CBS 359.72</strain>
    </source>
</reference>
<evidence type="ECO:0000256" key="8">
    <source>
        <dbReference type="ARBA" id="ARBA00023212"/>
    </source>
</evidence>
<name>A0AAN7CQV0_9PEZI</name>
<evidence type="ECO:0000313" key="13">
    <source>
        <dbReference type="Proteomes" id="UP001303647"/>
    </source>
</evidence>
<evidence type="ECO:0000256" key="10">
    <source>
        <dbReference type="SAM" id="Coils"/>
    </source>
</evidence>
<keyword evidence="8" id="KW-0206">Cytoskeleton</keyword>
<dbReference type="GO" id="GO:0051225">
    <property type="term" value="P:spindle assembly"/>
    <property type="evidence" value="ECO:0007669"/>
    <property type="project" value="InterPro"/>
</dbReference>
<keyword evidence="9" id="KW-0131">Cell cycle</keyword>
<keyword evidence="3" id="KW-0963">Cytoplasm</keyword>
<evidence type="ECO:0000256" key="11">
    <source>
        <dbReference type="SAM" id="MobiDB-lite"/>
    </source>
</evidence>
<comment type="similarity">
    <text evidence="2">Belongs to the HAUS1 family.</text>
</comment>
<dbReference type="GO" id="GO:0005819">
    <property type="term" value="C:spindle"/>
    <property type="evidence" value="ECO:0007669"/>
    <property type="project" value="UniProtKB-SubCell"/>
</dbReference>
<evidence type="ECO:0000256" key="4">
    <source>
        <dbReference type="ARBA" id="ARBA00022618"/>
    </source>
</evidence>
<proteinExistence type="inferred from homology"/>
<evidence type="ECO:0000256" key="1">
    <source>
        <dbReference type="ARBA" id="ARBA00004186"/>
    </source>
</evidence>
<gene>
    <name evidence="12" type="ORF">C7999DRAFT_15520</name>
</gene>
<evidence type="ECO:0000256" key="2">
    <source>
        <dbReference type="ARBA" id="ARBA00005479"/>
    </source>
</evidence>
<dbReference type="GO" id="GO:0070652">
    <property type="term" value="C:HAUS complex"/>
    <property type="evidence" value="ECO:0007669"/>
    <property type="project" value="InterPro"/>
</dbReference>
<dbReference type="GO" id="GO:0005874">
    <property type="term" value="C:microtubule"/>
    <property type="evidence" value="ECO:0007669"/>
    <property type="project" value="UniProtKB-KW"/>
</dbReference>
<feature type="region of interest" description="Disordered" evidence="11">
    <location>
        <begin position="188"/>
        <end position="235"/>
    </location>
</feature>
<organism evidence="12 13">
    <name type="scientific">Corynascus novoguineensis</name>
    <dbReference type="NCBI Taxonomy" id="1126955"/>
    <lineage>
        <taxon>Eukaryota</taxon>
        <taxon>Fungi</taxon>
        <taxon>Dikarya</taxon>
        <taxon>Ascomycota</taxon>
        <taxon>Pezizomycotina</taxon>
        <taxon>Sordariomycetes</taxon>
        <taxon>Sordariomycetidae</taxon>
        <taxon>Sordariales</taxon>
        <taxon>Chaetomiaceae</taxon>
        <taxon>Corynascus</taxon>
    </lineage>
</organism>
<dbReference type="GO" id="GO:0005829">
    <property type="term" value="C:cytosol"/>
    <property type="evidence" value="ECO:0007669"/>
    <property type="project" value="TreeGrafter"/>
</dbReference>
<feature type="coiled-coil region" evidence="10">
    <location>
        <begin position="325"/>
        <end position="352"/>
    </location>
</feature>
<reference evidence="12" key="2">
    <citation type="submission" date="2023-05" db="EMBL/GenBank/DDBJ databases">
        <authorList>
            <consortium name="Lawrence Berkeley National Laboratory"/>
            <person name="Steindorff A."/>
            <person name="Hensen N."/>
            <person name="Bonometti L."/>
            <person name="Westerberg I."/>
            <person name="Brannstrom I.O."/>
            <person name="Guillou S."/>
            <person name="Cros-Aarteil S."/>
            <person name="Calhoun S."/>
            <person name="Haridas S."/>
            <person name="Kuo A."/>
            <person name="Mondo S."/>
            <person name="Pangilinan J."/>
            <person name="Riley R."/>
            <person name="Labutti K."/>
            <person name="Andreopoulos B."/>
            <person name="Lipzen A."/>
            <person name="Chen C."/>
            <person name="Yanf M."/>
            <person name="Daum C."/>
            <person name="Ng V."/>
            <person name="Clum A."/>
            <person name="Ohm R."/>
            <person name="Martin F."/>
            <person name="Silar P."/>
            <person name="Natvig D."/>
            <person name="Lalanne C."/>
            <person name="Gautier V."/>
            <person name="Ament-Velasquez S.L."/>
            <person name="Kruys A."/>
            <person name="Hutchinson M.I."/>
            <person name="Powell A.J."/>
            <person name="Barry K."/>
            <person name="Miller A.N."/>
            <person name="Grigoriev I.V."/>
            <person name="Debuchy R."/>
            <person name="Gladieux P."/>
            <person name="Thoren M.H."/>
            <person name="Johannesson H."/>
        </authorList>
    </citation>
    <scope>NUCLEOTIDE SEQUENCE</scope>
    <source>
        <strain evidence="12">CBS 359.72</strain>
    </source>
</reference>
<keyword evidence="4" id="KW-0132">Cell division</keyword>
<sequence length="364" mass="39152">MAHLPPSAAIFSPSVARAAASAAKDWSYVDNWLQRKFPGRGPPPFERNPDTLRALLALASANEAADEERALIARLEAETLDQLRVHSEQQSHIQEEDAAAATTLESAREAILTALENSLPREGQTALTALAALALQTNIPLPTPADPGTKLISLSASAATLEQTASRIHALTAHIGREAAATARLAAELRPPSPPGDGGHLNLSSDDEEEQAGISTTTTTTSTTKTKSMNTTGYHPPPTLALQNLALQRQIRALSSEVPSLRDKAAALARRVQAQTPSSSSSLSSSSFPSLARVREEEEAYLGLLSTKQDLDAQVRAFAGLPHDAELARRELEGLRAELRRLEARRDEVFEGLVEMEMPRKPRR</sequence>
<comment type="caution">
    <text evidence="12">The sequence shown here is derived from an EMBL/GenBank/DDBJ whole genome shotgun (WGS) entry which is preliminary data.</text>
</comment>